<dbReference type="AlphaFoldDB" id="A0A5N5TJR3"/>
<dbReference type="InterPro" id="IPR017901">
    <property type="entry name" value="C-CAP_CF_C-like"/>
</dbReference>
<protein>
    <recommendedName>
        <fullName evidence="5">TBCC domain-containing protein 1</fullName>
    </recommendedName>
</protein>
<dbReference type="EMBL" id="SEYY01000843">
    <property type="protein sequence ID" value="KAB7506387.1"/>
    <property type="molecule type" value="Genomic_DNA"/>
</dbReference>
<dbReference type="InterPro" id="IPR006599">
    <property type="entry name" value="CARP_motif"/>
</dbReference>
<keyword evidence="6" id="KW-0963">Cytoplasm</keyword>
<dbReference type="SMART" id="SM00427">
    <property type="entry name" value="H2B"/>
    <property type="match status" value="1"/>
</dbReference>
<evidence type="ECO:0000256" key="4">
    <source>
        <dbReference type="ARBA" id="ARBA00008848"/>
    </source>
</evidence>
<evidence type="ECO:0000256" key="2">
    <source>
        <dbReference type="ARBA" id="ARBA00004647"/>
    </source>
</evidence>
<evidence type="ECO:0000256" key="3">
    <source>
        <dbReference type="ARBA" id="ARBA00006846"/>
    </source>
</evidence>
<comment type="caution">
    <text evidence="9">The sequence shown here is derived from an EMBL/GenBank/DDBJ whole genome shotgun (WGS) entry which is preliminary data.</text>
</comment>
<comment type="similarity">
    <text evidence="3">Belongs to the histone H2B family.</text>
</comment>
<keyword evidence="10" id="KW-1185">Reference proteome</keyword>
<dbReference type="InterPro" id="IPR000558">
    <property type="entry name" value="Histone_H2B"/>
</dbReference>
<keyword evidence="7" id="KW-0206">Cytoskeleton</keyword>
<dbReference type="SMART" id="SM00673">
    <property type="entry name" value="CARP"/>
    <property type="match status" value="2"/>
</dbReference>
<dbReference type="PROSITE" id="PS51329">
    <property type="entry name" value="C_CAP_COFACTOR_C"/>
    <property type="match status" value="1"/>
</dbReference>
<dbReference type="InterPro" id="IPR016098">
    <property type="entry name" value="CAP/MinC_C"/>
</dbReference>
<evidence type="ECO:0000256" key="1">
    <source>
        <dbReference type="ARBA" id="ARBA00004300"/>
    </source>
</evidence>
<dbReference type="InterPro" id="IPR009072">
    <property type="entry name" value="Histone-fold"/>
</dbReference>
<gene>
    <name evidence="9" type="primary">TBCCD1</name>
    <name evidence="9" type="ORF">Anas_06022</name>
</gene>
<evidence type="ECO:0000313" key="10">
    <source>
        <dbReference type="Proteomes" id="UP000326759"/>
    </source>
</evidence>
<dbReference type="InterPro" id="IPR039589">
    <property type="entry name" value="TBCC1"/>
</dbReference>
<reference evidence="9 10" key="1">
    <citation type="journal article" date="2019" name="PLoS Biol.">
        <title>Sex chromosomes control vertical transmission of feminizing Wolbachia symbionts in an isopod.</title>
        <authorList>
            <person name="Becking T."/>
            <person name="Chebbi M.A."/>
            <person name="Giraud I."/>
            <person name="Moumen B."/>
            <person name="Laverre T."/>
            <person name="Caubet Y."/>
            <person name="Peccoud J."/>
            <person name="Gilbert C."/>
            <person name="Cordaux R."/>
        </authorList>
    </citation>
    <scope>NUCLEOTIDE SEQUENCE [LARGE SCALE GENOMIC DNA]</scope>
    <source>
        <strain evidence="9">ANa2</strain>
        <tissue evidence="9">Whole body excluding digestive tract and cuticle</tissue>
    </source>
</reference>
<dbReference type="InterPro" id="IPR012945">
    <property type="entry name" value="Tubulin-bd_cofactor_C_dom"/>
</dbReference>
<dbReference type="GO" id="GO:0046982">
    <property type="term" value="F:protein heterodimerization activity"/>
    <property type="evidence" value="ECO:0007669"/>
    <property type="project" value="InterPro"/>
</dbReference>
<dbReference type="GO" id="GO:0003677">
    <property type="term" value="F:DNA binding"/>
    <property type="evidence" value="ECO:0007669"/>
    <property type="project" value="InterPro"/>
</dbReference>
<dbReference type="OrthoDB" id="427777at2759"/>
<dbReference type="Gene3D" id="2.160.20.70">
    <property type="match status" value="1"/>
</dbReference>
<dbReference type="GO" id="GO:0051684">
    <property type="term" value="P:maintenance of Golgi location"/>
    <property type="evidence" value="ECO:0007669"/>
    <property type="project" value="TreeGrafter"/>
</dbReference>
<feature type="domain" description="C-CAP/cofactor C-like" evidence="8">
    <location>
        <begin position="133"/>
        <end position="265"/>
    </location>
</feature>
<sequence length="326" mass="36686">MNLLFYLLDTVLGKNLPNIIEGVSSIVSGILDNVLKQVHPETGISLKAKFIMKSFINNIFKTIAAEASCLAHYNKSSTITSWKFKLLLFEQWVLRCLDWAPHGEWLCIRRGRRLNWPVVSLASQSFHRFITSPTPSELSDGITVQMGDGQNIPDLKIRRCSKSVIYILHPLRHVVVHKCHDSRIILGPVCGRVKISECKNTVVICPSRSVVISECRAVTVHTLCPQRPLLVGVRTQGVTLAPLCFHYPKLLQHLNATSLHTNFNLWNRPLHLAEEAVADALGYSCAKGSTNYKINSVLCRIRSLTQLLHFSILKGNETPYNCFCMF</sequence>
<dbReference type="GO" id="GO:0030527">
    <property type="term" value="F:structural constituent of chromatin"/>
    <property type="evidence" value="ECO:0007669"/>
    <property type="project" value="InterPro"/>
</dbReference>
<organism evidence="9 10">
    <name type="scientific">Armadillidium nasatum</name>
    <dbReference type="NCBI Taxonomy" id="96803"/>
    <lineage>
        <taxon>Eukaryota</taxon>
        <taxon>Metazoa</taxon>
        <taxon>Ecdysozoa</taxon>
        <taxon>Arthropoda</taxon>
        <taxon>Crustacea</taxon>
        <taxon>Multicrustacea</taxon>
        <taxon>Malacostraca</taxon>
        <taxon>Eumalacostraca</taxon>
        <taxon>Peracarida</taxon>
        <taxon>Isopoda</taxon>
        <taxon>Oniscidea</taxon>
        <taxon>Crinocheta</taxon>
        <taxon>Armadillidiidae</taxon>
        <taxon>Armadillidium</taxon>
    </lineage>
</organism>
<dbReference type="Gene3D" id="1.10.20.10">
    <property type="entry name" value="Histone, subunit A"/>
    <property type="match status" value="1"/>
</dbReference>
<comment type="similarity">
    <text evidence="4">Belongs to the TBCC family.</text>
</comment>
<dbReference type="SUPFAM" id="SSF47113">
    <property type="entry name" value="Histone-fold"/>
    <property type="match status" value="1"/>
</dbReference>
<dbReference type="GO" id="GO:0005813">
    <property type="term" value="C:centrosome"/>
    <property type="evidence" value="ECO:0007669"/>
    <property type="project" value="UniProtKB-SubCell"/>
</dbReference>
<dbReference type="PRINTS" id="PR00621">
    <property type="entry name" value="HISTONEH2B"/>
</dbReference>
<dbReference type="GO" id="GO:0000786">
    <property type="term" value="C:nucleosome"/>
    <property type="evidence" value="ECO:0007669"/>
    <property type="project" value="InterPro"/>
</dbReference>
<dbReference type="Proteomes" id="UP000326759">
    <property type="component" value="Unassembled WGS sequence"/>
</dbReference>
<name>A0A5N5TJR3_9CRUS</name>
<dbReference type="Pfam" id="PF07986">
    <property type="entry name" value="TBCC"/>
    <property type="match status" value="1"/>
</dbReference>
<evidence type="ECO:0000256" key="5">
    <source>
        <dbReference type="ARBA" id="ARBA00017559"/>
    </source>
</evidence>
<evidence type="ECO:0000256" key="6">
    <source>
        <dbReference type="ARBA" id="ARBA00022490"/>
    </source>
</evidence>
<proteinExistence type="inferred from homology"/>
<comment type="subcellular location">
    <subcellularLocation>
        <location evidence="1">Cytoplasm</location>
        <location evidence="1">Cytoskeleton</location>
        <location evidence="1">Microtubule organizing center</location>
        <location evidence="1">Centrosome</location>
    </subcellularLocation>
    <subcellularLocation>
        <location evidence="2">Cytoplasm</location>
        <location evidence="2">Cytoskeleton</location>
        <location evidence="2">Spindle pole</location>
    </subcellularLocation>
</comment>
<dbReference type="GO" id="GO:0000922">
    <property type="term" value="C:spindle pole"/>
    <property type="evidence" value="ECO:0007669"/>
    <property type="project" value="UniProtKB-SubCell"/>
</dbReference>
<evidence type="ECO:0000256" key="7">
    <source>
        <dbReference type="ARBA" id="ARBA00023212"/>
    </source>
</evidence>
<dbReference type="PANTHER" id="PTHR16052:SF0">
    <property type="entry name" value="TBCC DOMAIN-CONTAINING PROTEIN 1"/>
    <property type="match status" value="1"/>
</dbReference>
<dbReference type="PANTHER" id="PTHR16052">
    <property type="entry name" value="TBCC DOMAIN-CONTAINING PROTEIN 1"/>
    <property type="match status" value="1"/>
</dbReference>
<evidence type="ECO:0000313" key="9">
    <source>
        <dbReference type="EMBL" id="KAB7506387.1"/>
    </source>
</evidence>
<evidence type="ECO:0000259" key="8">
    <source>
        <dbReference type="PROSITE" id="PS51329"/>
    </source>
</evidence>
<accession>A0A5N5TJR3</accession>